<evidence type="ECO:0000256" key="1">
    <source>
        <dbReference type="SAM" id="Phobius"/>
    </source>
</evidence>
<protein>
    <submittedName>
        <fullName evidence="2">Jg16202 protein</fullName>
    </submittedName>
</protein>
<dbReference type="AlphaFoldDB" id="A0A8S4QV20"/>
<keyword evidence="1" id="KW-1133">Transmembrane helix</keyword>
<gene>
    <name evidence="2" type="primary">jg16202</name>
    <name evidence="2" type="ORF">PAEG_LOCUS4860</name>
</gene>
<dbReference type="OrthoDB" id="8168818at2759"/>
<dbReference type="EMBL" id="CAKXAJ010017464">
    <property type="protein sequence ID" value="CAH2216910.1"/>
    <property type="molecule type" value="Genomic_DNA"/>
</dbReference>
<sequence>MTLLTSTLHTSLVNSNGNETYKTINPFLTIVGDFTLFYITVSICSVILGLLIILNIVCCCSSYTDYWLDRHTDNRWTVSIWSATPSKKPLLNFAELESQQQYFEYPENTTQYHKVHNTELNTFVSRLPLAPDSVTIESLKYLELHKQESDI</sequence>
<keyword evidence="1" id="KW-0472">Membrane</keyword>
<dbReference type="Proteomes" id="UP000838756">
    <property type="component" value="Unassembled WGS sequence"/>
</dbReference>
<organism evidence="2 3">
    <name type="scientific">Pararge aegeria aegeria</name>
    <dbReference type="NCBI Taxonomy" id="348720"/>
    <lineage>
        <taxon>Eukaryota</taxon>
        <taxon>Metazoa</taxon>
        <taxon>Ecdysozoa</taxon>
        <taxon>Arthropoda</taxon>
        <taxon>Hexapoda</taxon>
        <taxon>Insecta</taxon>
        <taxon>Pterygota</taxon>
        <taxon>Neoptera</taxon>
        <taxon>Endopterygota</taxon>
        <taxon>Lepidoptera</taxon>
        <taxon>Glossata</taxon>
        <taxon>Ditrysia</taxon>
        <taxon>Papilionoidea</taxon>
        <taxon>Nymphalidae</taxon>
        <taxon>Satyrinae</taxon>
        <taxon>Satyrini</taxon>
        <taxon>Parargina</taxon>
        <taxon>Pararge</taxon>
    </lineage>
</organism>
<proteinExistence type="predicted"/>
<evidence type="ECO:0000313" key="3">
    <source>
        <dbReference type="Proteomes" id="UP000838756"/>
    </source>
</evidence>
<reference evidence="2" key="1">
    <citation type="submission" date="2022-03" db="EMBL/GenBank/DDBJ databases">
        <authorList>
            <person name="Lindestad O."/>
        </authorList>
    </citation>
    <scope>NUCLEOTIDE SEQUENCE</scope>
</reference>
<keyword evidence="3" id="KW-1185">Reference proteome</keyword>
<comment type="caution">
    <text evidence="2">The sequence shown here is derived from an EMBL/GenBank/DDBJ whole genome shotgun (WGS) entry which is preliminary data.</text>
</comment>
<evidence type="ECO:0000313" key="2">
    <source>
        <dbReference type="EMBL" id="CAH2216910.1"/>
    </source>
</evidence>
<name>A0A8S4QV20_9NEOP</name>
<feature type="transmembrane region" description="Helical" evidence="1">
    <location>
        <begin position="36"/>
        <end position="60"/>
    </location>
</feature>
<accession>A0A8S4QV20</accession>
<keyword evidence="1" id="KW-0812">Transmembrane</keyword>